<accession>A0A848KXA6</accession>
<evidence type="ECO:0000313" key="1">
    <source>
        <dbReference type="EMBL" id="NMO00821.1"/>
    </source>
</evidence>
<evidence type="ECO:0000313" key="2">
    <source>
        <dbReference type="Proteomes" id="UP000550729"/>
    </source>
</evidence>
<dbReference type="RefSeq" id="WP_170193327.1">
    <property type="nucleotide sequence ID" value="NZ_JABBNB010000005.1"/>
</dbReference>
<proteinExistence type="predicted"/>
<keyword evidence="2" id="KW-1185">Reference proteome</keyword>
<dbReference type="Proteomes" id="UP000550729">
    <property type="component" value="Unassembled WGS sequence"/>
</dbReference>
<name>A0A848KXA6_9ACTN</name>
<gene>
    <name evidence="1" type="ORF">HH308_06290</name>
</gene>
<organism evidence="1 2">
    <name type="scientific">Gordonia asplenii</name>
    <dbReference type="NCBI Taxonomy" id="2725283"/>
    <lineage>
        <taxon>Bacteria</taxon>
        <taxon>Bacillati</taxon>
        <taxon>Actinomycetota</taxon>
        <taxon>Actinomycetes</taxon>
        <taxon>Mycobacteriales</taxon>
        <taxon>Gordoniaceae</taxon>
        <taxon>Gordonia</taxon>
    </lineage>
</organism>
<protein>
    <submittedName>
        <fullName evidence="1">Uncharacterized protein</fullName>
    </submittedName>
</protein>
<comment type="caution">
    <text evidence="1">The sequence shown here is derived from an EMBL/GenBank/DDBJ whole genome shotgun (WGS) entry which is preliminary data.</text>
</comment>
<reference evidence="1 2" key="1">
    <citation type="submission" date="2020-04" db="EMBL/GenBank/DDBJ databases">
        <title>Gordonia sp. nov. TBRC 11910.</title>
        <authorList>
            <person name="Suriyachadkun C."/>
        </authorList>
    </citation>
    <scope>NUCLEOTIDE SEQUENCE [LARGE SCALE GENOMIC DNA]</scope>
    <source>
        <strain evidence="1 2">TBRC 11910</strain>
    </source>
</reference>
<dbReference type="AlphaFoldDB" id="A0A848KXA6"/>
<dbReference type="EMBL" id="JABBNB010000005">
    <property type="protein sequence ID" value="NMO00821.1"/>
    <property type="molecule type" value="Genomic_DNA"/>
</dbReference>
<sequence length="74" mass="7566">MPTILADNADHAAQLAKLLLDEADDPADVKTVTSGSTIAFDVPDSLAEAITKLAEPKKAPAKKAAPKAPAKTEG</sequence>